<dbReference type="Pfam" id="PF01022">
    <property type="entry name" value="HTH_5"/>
    <property type="match status" value="1"/>
</dbReference>
<keyword evidence="3" id="KW-1185">Reference proteome</keyword>
<accession>E1RJ70</accession>
<sequence length="272" mass="30087" precursor="true">MPEDLYRTILNDDTPLFYERLSDYLSVLGNPTRLKILKIIEKNPKDIREISNEIGTSYENTKKHLNKLLKIGLIRKDAGVGKPTSKGIHAVWKYSTIPGGLELIARNVGSFCNMEIKNPELASRLVEIRKMIDDEISSDMPVLVLLGGTDDGRVYTVRKNTVRLGRYDPSAKGIFDEENDIVLDDDYRGVTRISKPHAVIILEDGVWCIMDEGSTGGTSVNGKLIGKSVRTVLSDGDMIELGAGEGMASFVFHLKKNSDTADENNLSSGDEI</sequence>
<feature type="domain" description="FHA" evidence="1">
    <location>
        <begin position="162"/>
        <end position="225"/>
    </location>
</feature>
<gene>
    <name evidence="2" type="ordered locus">Mpet_0815</name>
</gene>
<dbReference type="InterPro" id="IPR000253">
    <property type="entry name" value="FHA_dom"/>
</dbReference>
<dbReference type="SUPFAM" id="SSF46785">
    <property type="entry name" value="Winged helix' DNA-binding domain"/>
    <property type="match status" value="1"/>
</dbReference>
<dbReference type="InterPro" id="IPR008984">
    <property type="entry name" value="SMAD_FHA_dom_sf"/>
</dbReference>
<dbReference type="Proteomes" id="UP000006565">
    <property type="component" value="Chromosome"/>
</dbReference>
<dbReference type="eggNOG" id="arCOG01685">
    <property type="taxonomic scope" value="Archaea"/>
</dbReference>
<dbReference type="PANTHER" id="PTHR23308">
    <property type="entry name" value="NUCLEAR INHIBITOR OF PROTEIN PHOSPHATASE-1"/>
    <property type="match status" value="1"/>
</dbReference>
<dbReference type="CDD" id="cd00060">
    <property type="entry name" value="FHA"/>
    <property type="match status" value="1"/>
</dbReference>
<organism evidence="2 3">
    <name type="scientific">Methanolacinia petrolearia (strain DSM 11571 / OCM 486 / SEBR 4847)</name>
    <name type="common">Methanoplanus petrolearius</name>
    <dbReference type="NCBI Taxonomy" id="679926"/>
    <lineage>
        <taxon>Archaea</taxon>
        <taxon>Methanobacteriati</taxon>
        <taxon>Methanobacteriota</taxon>
        <taxon>Stenosarchaea group</taxon>
        <taxon>Methanomicrobia</taxon>
        <taxon>Methanomicrobiales</taxon>
        <taxon>Methanomicrobiaceae</taxon>
        <taxon>Methanolacinia</taxon>
    </lineage>
</organism>
<dbReference type="EMBL" id="CP002117">
    <property type="protein sequence ID" value="ADN35588.1"/>
    <property type="molecule type" value="Genomic_DNA"/>
</dbReference>
<dbReference type="HOGENOM" id="CLU_1021628_0_0_2"/>
<dbReference type="SUPFAM" id="SSF49879">
    <property type="entry name" value="SMAD/FHA domain"/>
    <property type="match status" value="1"/>
</dbReference>
<protein>
    <submittedName>
        <fullName evidence="2">Transcriptional regulator, ArsR family</fullName>
    </submittedName>
</protein>
<reference evidence="2 3" key="1">
    <citation type="journal article" date="2010" name="Stand. Genomic Sci.">
        <title>Complete genome sequence of Methanoplanus petrolearius type strain (SEBR 4847).</title>
        <authorList>
            <person name="Brambilla E."/>
            <person name="Djao O.D."/>
            <person name="Daligault H."/>
            <person name="Lapidus A."/>
            <person name="Lucas S."/>
            <person name="Hammon N."/>
            <person name="Nolan M."/>
            <person name="Tice H."/>
            <person name="Cheng J.F."/>
            <person name="Han C."/>
            <person name="Tapia R."/>
            <person name="Goodwin L."/>
            <person name="Pitluck S."/>
            <person name="Liolios K."/>
            <person name="Ivanova N."/>
            <person name="Mavromatis K."/>
            <person name="Mikhailova N."/>
            <person name="Pati A."/>
            <person name="Chen A."/>
            <person name="Palaniappan K."/>
            <person name="Land M."/>
            <person name="Hauser L."/>
            <person name="Chang Y.J."/>
            <person name="Jeffries C.D."/>
            <person name="Rohde M."/>
            <person name="Spring S."/>
            <person name="Sikorski J."/>
            <person name="Goker M."/>
            <person name="Woyke T."/>
            <person name="Bristow J."/>
            <person name="Eisen J.A."/>
            <person name="Markowitz V."/>
            <person name="Hugenholtz P."/>
            <person name="Kyrpides N.C."/>
            <person name="Klenk H.P."/>
        </authorList>
    </citation>
    <scope>NUCLEOTIDE SEQUENCE [LARGE SCALE GENOMIC DNA]</scope>
    <source>
        <strain evidence="3">DSM 11571 / OCM 486 / SEBR 4847</strain>
    </source>
</reference>
<proteinExistence type="predicted"/>
<dbReference type="OrthoDB" id="9623at2157"/>
<dbReference type="Pfam" id="PF00498">
    <property type="entry name" value="FHA"/>
    <property type="match status" value="1"/>
</dbReference>
<evidence type="ECO:0000313" key="3">
    <source>
        <dbReference type="Proteomes" id="UP000006565"/>
    </source>
</evidence>
<dbReference type="InterPro" id="IPR001845">
    <property type="entry name" value="HTH_ArsR_DNA-bd_dom"/>
</dbReference>
<name>E1RJ70_METP4</name>
<dbReference type="InterPro" id="IPR011991">
    <property type="entry name" value="ArsR-like_HTH"/>
</dbReference>
<dbReference type="RefSeq" id="WP_013328766.1">
    <property type="nucleotide sequence ID" value="NC_014507.1"/>
</dbReference>
<dbReference type="InterPro" id="IPR036390">
    <property type="entry name" value="WH_DNA-bd_sf"/>
</dbReference>
<dbReference type="eggNOG" id="arCOG01694">
    <property type="taxonomic scope" value="Archaea"/>
</dbReference>
<evidence type="ECO:0000313" key="2">
    <source>
        <dbReference type="EMBL" id="ADN35588.1"/>
    </source>
</evidence>
<dbReference type="GO" id="GO:0003700">
    <property type="term" value="F:DNA-binding transcription factor activity"/>
    <property type="evidence" value="ECO:0007669"/>
    <property type="project" value="InterPro"/>
</dbReference>
<dbReference type="InterPro" id="IPR050923">
    <property type="entry name" value="Cell_Proc_Reg/RNA_Proc"/>
</dbReference>
<dbReference type="SMART" id="SM00240">
    <property type="entry name" value="FHA"/>
    <property type="match status" value="1"/>
</dbReference>
<dbReference type="InterPro" id="IPR036388">
    <property type="entry name" value="WH-like_DNA-bd_sf"/>
</dbReference>
<dbReference type="STRING" id="679926.Mpet_0815"/>
<dbReference type="CDD" id="cd00090">
    <property type="entry name" value="HTH_ARSR"/>
    <property type="match status" value="1"/>
</dbReference>
<dbReference type="PROSITE" id="PS50006">
    <property type="entry name" value="FHA_DOMAIN"/>
    <property type="match status" value="1"/>
</dbReference>
<dbReference type="Gene3D" id="1.10.10.10">
    <property type="entry name" value="Winged helix-like DNA-binding domain superfamily/Winged helix DNA-binding domain"/>
    <property type="match status" value="1"/>
</dbReference>
<dbReference type="KEGG" id="mpi:Mpet_0815"/>
<dbReference type="AlphaFoldDB" id="E1RJ70"/>
<evidence type="ECO:0000259" key="1">
    <source>
        <dbReference type="PROSITE" id="PS50006"/>
    </source>
</evidence>
<dbReference type="Gene3D" id="2.60.200.20">
    <property type="match status" value="1"/>
</dbReference>
<dbReference type="GeneID" id="9743271"/>